<protein>
    <submittedName>
        <fullName evidence="2">Uncharacterized protein</fullName>
    </submittedName>
</protein>
<dbReference type="EMBL" id="CAOQHR010000002">
    <property type="protein sequence ID" value="CAI6293183.1"/>
    <property type="molecule type" value="Genomic_DNA"/>
</dbReference>
<name>A0A9W4U500_9PLEO</name>
<accession>A0A9W4U500</accession>
<comment type="caution">
    <text evidence="2">The sequence shown here is derived from an EMBL/GenBank/DDBJ whole genome shotgun (WGS) entry which is preliminary data.</text>
</comment>
<organism evidence="2 3">
    <name type="scientific">Periconia digitata</name>
    <dbReference type="NCBI Taxonomy" id="1303443"/>
    <lineage>
        <taxon>Eukaryota</taxon>
        <taxon>Fungi</taxon>
        <taxon>Dikarya</taxon>
        <taxon>Ascomycota</taxon>
        <taxon>Pezizomycotina</taxon>
        <taxon>Dothideomycetes</taxon>
        <taxon>Pleosporomycetidae</taxon>
        <taxon>Pleosporales</taxon>
        <taxon>Massarineae</taxon>
        <taxon>Periconiaceae</taxon>
        <taxon>Periconia</taxon>
    </lineage>
</organism>
<proteinExistence type="predicted"/>
<evidence type="ECO:0000313" key="2">
    <source>
        <dbReference type="EMBL" id="CAI6293183.1"/>
    </source>
</evidence>
<reference evidence="2" key="1">
    <citation type="submission" date="2023-01" db="EMBL/GenBank/DDBJ databases">
        <authorList>
            <person name="Van Ghelder C."/>
            <person name="Rancurel C."/>
        </authorList>
    </citation>
    <scope>NUCLEOTIDE SEQUENCE</scope>
    <source>
        <strain evidence="2">CNCM I-4278</strain>
    </source>
</reference>
<sequence length="54" mass="5969">MDSRPRTTILSLRSENLIAQLCHTHRQHTSCPAGQTVQRPPAYNRPSSLAALAD</sequence>
<dbReference type="Proteomes" id="UP001152607">
    <property type="component" value="Unassembled WGS sequence"/>
</dbReference>
<gene>
    <name evidence="2" type="ORF">PDIGIT_LOCUS2538</name>
</gene>
<feature type="region of interest" description="Disordered" evidence="1">
    <location>
        <begin position="30"/>
        <end position="54"/>
    </location>
</feature>
<keyword evidence="3" id="KW-1185">Reference proteome</keyword>
<evidence type="ECO:0000256" key="1">
    <source>
        <dbReference type="SAM" id="MobiDB-lite"/>
    </source>
</evidence>
<dbReference type="AlphaFoldDB" id="A0A9W4U500"/>
<evidence type="ECO:0000313" key="3">
    <source>
        <dbReference type="Proteomes" id="UP001152607"/>
    </source>
</evidence>